<protein>
    <submittedName>
        <fullName evidence="3">DUF4190 domain-containing protein</fullName>
    </submittedName>
</protein>
<dbReference type="Pfam" id="PF13828">
    <property type="entry name" value="DUF4190"/>
    <property type="match status" value="1"/>
</dbReference>
<feature type="domain" description="DUF4190" evidence="2">
    <location>
        <begin position="2"/>
        <end position="43"/>
    </location>
</feature>
<evidence type="ECO:0000313" key="4">
    <source>
        <dbReference type="Proteomes" id="UP001108089"/>
    </source>
</evidence>
<feature type="transmembrane region" description="Helical" evidence="1">
    <location>
        <begin position="32"/>
        <end position="58"/>
    </location>
</feature>
<accession>A0ABS9DL89</accession>
<organism evidence="3 4">
    <name type="scientific">Gordonia tangerina</name>
    <dbReference type="NCBI Taxonomy" id="2911060"/>
    <lineage>
        <taxon>Bacteria</taxon>
        <taxon>Bacillati</taxon>
        <taxon>Actinomycetota</taxon>
        <taxon>Actinomycetes</taxon>
        <taxon>Mycobacteriales</taxon>
        <taxon>Gordoniaceae</taxon>
        <taxon>Gordonia</taxon>
    </lineage>
</organism>
<proteinExistence type="predicted"/>
<evidence type="ECO:0000313" key="3">
    <source>
        <dbReference type="EMBL" id="MCF3940002.1"/>
    </source>
</evidence>
<sequence>MVAVILGNSARDEIAGSAGTQEGEGMAKAGVILGWISIALVVAALLVVLIALIIGAVASV</sequence>
<dbReference type="EMBL" id="JAKGCU010000016">
    <property type="protein sequence ID" value="MCF3940002.1"/>
    <property type="molecule type" value="Genomic_DNA"/>
</dbReference>
<keyword evidence="1" id="KW-1133">Transmembrane helix</keyword>
<reference evidence="3" key="1">
    <citation type="submission" date="2022-01" db="EMBL/GenBank/DDBJ databases">
        <title>Gordonia xiamenensis sp. nov., isolated from surface seawater in Xiamen.</title>
        <authorList>
            <person name="He Y.F."/>
        </authorList>
    </citation>
    <scope>NUCLEOTIDE SEQUENCE</scope>
    <source>
        <strain evidence="3">GW1C4-4</strain>
    </source>
</reference>
<keyword evidence="1" id="KW-0812">Transmembrane</keyword>
<dbReference type="InterPro" id="IPR025241">
    <property type="entry name" value="DUF4190"/>
</dbReference>
<comment type="caution">
    <text evidence="3">The sequence shown here is derived from an EMBL/GenBank/DDBJ whole genome shotgun (WGS) entry which is preliminary data.</text>
</comment>
<name>A0ABS9DL89_9ACTN</name>
<keyword evidence="4" id="KW-1185">Reference proteome</keyword>
<keyword evidence="1" id="KW-0472">Membrane</keyword>
<dbReference type="Proteomes" id="UP001108089">
    <property type="component" value="Unassembled WGS sequence"/>
</dbReference>
<gene>
    <name evidence="3" type="ORF">L1892_16620</name>
</gene>
<evidence type="ECO:0000259" key="2">
    <source>
        <dbReference type="Pfam" id="PF13828"/>
    </source>
</evidence>
<evidence type="ECO:0000256" key="1">
    <source>
        <dbReference type="SAM" id="Phobius"/>
    </source>
</evidence>